<name>A0AAD4S9N4_9MAGN</name>
<proteinExistence type="predicted"/>
<dbReference type="AlphaFoldDB" id="A0AAD4S9N4"/>
<keyword evidence="2" id="KW-1185">Reference proteome</keyword>
<evidence type="ECO:0000313" key="1">
    <source>
        <dbReference type="EMBL" id="KAI3878006.1"/>
    </source>
</evidence>
<dbReference type="Proteomes" id="UP001202328">
    <property type="component" value="Unassembled WGS sequence"/>
</dbReference>
<gene>
    <name evidence="1" type="ORF">MKW98_008283</name>
</gene>
<accession>A0AAD4S9N4</accession>
<dbReference type="EMBL" id="JAJJMB010012336">
    <property type="protein sequence ID" value="KAI3878006.1"/>
    <property type="molecule type" value="Genomic_DNA"/>
</dbReference>
<comment type="caution">
    <text evidence="1">The sequence shown here is derived from an EMBL/GenBank/DDBJ whole genome shotgun (WGS) entry which is preliminary data.</text>
</comment>
<evidence type="ECO:0000313" key="2">
    <source>
        <dbReference type="Proteomes" id="UP001202328"/>
    </source>
</evidence>
<protein>
    <submittedName>
        <fullName evidence="1">Uncharacterized protein</fullName>
    </submittedName>
</protein>
<reference evidence="1" key="1">
    <citation type="submission" date="2022-04" db="EMBL/GenBank/DDBJ databases">
        <title>A functionally conserved STORR gene fusion in Papaver species that diverged 16.8 million years ago.</title>
        <authorList>
            <person name="Catania T."/>
        </authorList>
    </citation>
    <scope>NUCLEOTIDE SEQUENCE</scope>
    <source>
        <strain evidence="1">S-188037</strain>
    </source>
</reference>
<sequence length="111" mass="11968">MVVLIVLEAVEERKKWVSAGFIGVAVCRRYRNGVGGSGGAVEELVLPVDVCDYDGRGFKLQLDITEPISLAGPSEIDITKTQELEKLSKVAQEVTSRGEGAESWACKDAVE</sequence>
<organism evidence="1 2">
    <name type="scientific">Papaver atlanticum</name>
    <dbReference type="NCBI Taxonomy" id="357466"/>
    <lineage>
        <taxon>Eukaryota</taxon>
        <taxon>Viridiplantae</taxon>
        <taxon>Streptophyta</taxon>
        <taxon>Embryophyta</taxon>
        <taxon>Tracheophyta</taxon>
        <taxon>Spermatophyta</taxon>
        <taxon>Magnoliopsida</taxon>
        <taxon>Ranunculales</taxon>
        <taxon>Papaveraceae</taxon>
        <taxon>Papaveroideae</taxon>
        <taxon>Papaver</taxon>
    </lineage>
</organism>